<dbReference type="Pfam" id="PF00696">
    <property type="entry name" value="AA_kinase"/>
    <property type="match status" value="1"/>
</dbReference>
<evidence type="ECO:0000256" key="3">
    <source>
        <dbReference type="ARBA" id="ARBA00007614"/>
    </source>
</evidence>
<comment type="pathway">
    <text evidence="2 11">Pyrimidine metabolism; CTP biosynthesis via de novo pathway; UDP from UMP (UMPK route): step 1/1.</text>
</comment>
<dbReference type="InterPro" id="IPR015963">
    <property type="entry name" value="Uridylate_kinase_bac"/>
</dbReference>
<dbReference type="CDD" id="cd04254">
    <property type="entry name" value="AAK_UMPK-PyrH-Ec"/>
    <property type="match status" value="1"/>
</dbReference>
<feature type="binding site" evidence="11">
    <location>
        <position position="175"/>
    </location>
    <ligand>
        <name>ATP</name>
        <dbReference type="ChEBI" id="CHEBI:30616"/>
    </ligand>
</feature>
<feature type="binding site" evidence="11">
    <location>
        <position position="166"/>
    </location>
    <ligand>
        <name>ATP</name>
        <dbReference type="ChEBI" id="CHEBI:30616"/>
    </ligand>
</feature>
<dbReference type="GO" id="GO:0005524">
    <property type="term" value="F:ATP binding"/>
    <property type="evidence" value="ECO:0007669"/>
    <property type="project" value="UniProtKB-KW"/>
</dbReference>
<dbReference type="AlphaFoldDB" id="A0A941ENN4"/>
<sequence length="249" mass="26665">MPETTPSPYKRVLLKLSGEVFGGGKVGVDPDVVQSIARQIAEALWATGTQIAVVVGGGNFFRGAELKHRGMEQTRGDYMGMLGTVMNCLALQDFLEKQGVETRVQTAITMAQVAEPYIPRRAIRHLEKGRVVIFGAGVGMPFFTTDTTAAQRALEIDAEVVLIAKQGVDGIYDSDPKTNPGAYRFDTIDPREFLVRGLKVIDAAAVSLCGDNSMPMLAFGMETEGNIGRAIAGEKIGTLVSRVDGADAQ</sequence>
<dbReference type="GO" id="GO:0033862">
    <property type="term" value="F:UMP kinase activity"/>
    <property type="evidence" value="ECO:0007669"/>
    <property type="project" value="UniProtKB-EC"/>
</dbReference>
<dbReference type="PANTHER" id="PTHR42833">
    <property type="entry name" value="URIDYLATE KINASE"/>
    <property type="match status" value="1"/>
</dbReference>
<dbReference type="PIRSF" id="PIRSF005650">
    <property type="entry name" value="Uridylate_kin"/>
    <property type="match status" value="1"/>
</dbReference>
<evidence type="ECO:0000256" key="7">
    <source>
        <dbReference type="ARBA" id="ARBA00022777"/>
    </source>
</evidence>
<comment type="subunit">
    <text evidence="11">Homohexamer.</text>
</comment>
<keyword evidence="7 11" id="KW-0418">Kinase</keyword>
<evidence type="ECO:0000259" key="12">
    <source>
        <dbReference type="Pfam" id="PF00696"/>
    </source>
</evidence>
<feature type="binding site" evidence="11">
    <location>
        <position position="58"/>
    </location>
    <ligand>
        <name>ATP</name>
        <dbReference type="ChEBI" id="CHEBI:30616"/>
    </ligand>
</feature>
<dbReference type="RefSeq" id="WP_307846234.1">
    <property type="nucleotide sequence ID" value="NZ_JAGSOG010000038.1"/>
</dbReference>
<dbReference type="HAMAP" id="MF_01220_B">
    <property type="entry name" value="PyrH_B"/>
    <property type="match status" value="1"/>
</dbReference>
<name>A0A941ENN4_9ACTN</name>
<keyword evidence="4 11" id="KW-0963">Cytoplasm</keyword>
<comment type="activity regulation">
    <text evidence="11">Inhibited by UTP.</text>
</comment>
<dbReference type="Proteomes" id="UP000675781">
    <property type="component" value="Unassembled WGS sequence"/>
</dbReference>
<keyword evidence="14" id="KW-1185">Reference proteome</keyword>
<evidence type="ECO:0000256" key="9">
    <source>
        <dbReference type="ARBA" id="ARBA00022975"/>
    </source>
</evidence>
<comment type="function">
    <text evidence="11">Catalyzes the reversible phosphorylation of UMP to UDP.</text>
</comment>
<evidence type="ECO:0000256" key="6">
    <source>
        <dbReference type="ARBA" id="ARBA00022741"/>
    </source>
</evidence>
<dbReference type="GO" id="GO:0044210">
    <property type="term" value="P:'de novo' CTP biosynthetic process"/>
    <property type="evidence" value="ECO:0007669"/>
    <property type="project" value="UniProtKB-UniRule"/>
</dbReference>
<keyword evidence="6 11" id="KW-0547">Nucleotide-binding</keyword>
<dbReference type="GO" id="GO:0005737">
    <property type="term" value="C:cytoplasm"/>
    <property type="evidence" value="ECO:0007669"/>
    <property type="project" value="UniProtKB-SubCell"/>
</dbReference>
<dbReference type="SUPFAM" id="SSF53633">
    <property type="entry name" value="Carbamate kinase-like"/>
    <property type="match status" value="1"/>
</dbReference>
<dbReference type="GO" id="GO:0006225">
    <property type="term" value="P:UDP biosynthetic process"/>
    <property type="evidence" value="ECO:0007669"/>
    <property type="project" value="TreeGrafter"/>
</dbReference>
<proteinExistence type="inferred from homology"/>
<dbReference type="EC" id="2.7.4.22" evidence="11"/>
<dbReference type="EMBL" id="JAGSOG010000038">
    <property type="protein sequence ID" value="MBR7833718.1"/>
    <property type="molecule type" value="Genomic_DNA"/>
</dbReference>
<feature type="binding site" evidence="11">
    <location>
        <position position="77"/>
    </location>
    <ligand>
        <name>UMP</name>
        <dbReference type="ChEBI" id="CHEBI:57865"/>
    </ligand>
</feature>
<dbReference type="Gene3D" id="3.40.1160.10">
    <property type="entry name" value="Acetylglutamate kinase-like"/>
    <property type="match status" value="1"/>
</dbReference>
<reference evidence="13" key="1">
    <citation type="submission" date="2021-04" db="EMBL/GenBank/DDBJ databases">
        <title>Genome based classification of Actinospica acidithermotolerans sp. nov., an actinobacterium isolated from an Indonesian hot spring.</title>
        <authorList>
            <person name="Kusuma A.B."/>
            <person name="Putra K.E."/>
            <person name="Nafisah S."/>
            <person name="Loh J."/>
            <person name="Nouioui I."/>
            <person name="Goodfellow M."/>
        </authorList>
    </citation>
    <scope>NUCLEOTIDE SEQUENCE</scope>
    <source>
        <strain evidence="13">CSCA 57</strain>
    </source>
</reference>
<evidence type="ECO:0000256" key="1">
    <source>
        <dbReference type="ARBA" id="ARBA00004496"/>
    </source>
</evidence>
<keyword evidence="5 11" id="KW-0808">Transferase</keyword>
<dbReference type="PANTHER" id="PTHR42833:SF4">
    <property type="entry name" value="URIDYLATE KINASE PUMPKIN, CHLOROPLASTIC"/>
    <property type="match status" value="1"/>
</dbReference>
<feature type="binding site" evidence="11">
    <location>
        <position position="57"/>
    </location>
    <ligand>
        <name>UMP</name>
        <dbReference type="ChEBI" id="CHEBI:57865"/>
    </ligand>
</feature>
<evidence type="ECO:0000256" key="8">
    <source>
        <dbReference type="ARBA" id="ARBA00022840"/>
    </source>
</evidence>
<feature type="binding site" evidence="11">
    <location>
        <position position="172"/>
    </location>
    <ligand>
        <name>ATP</name>
        <dbReference type="ChEBI" id="CHEBI:30616"/>
    </ligand>
</feature>
<feature type="domain" description="Aspartate/glutamate/uridylate kinase" evidence="12">
    <location>
        <begin position="10"/>
        <end position="216"/>
    </location>
</feature>
<dbReference type="InterPro" id="IPR001048">
    <property type="entry name" value="Asp/Glu/Uridylate_kinase"/>
</dbReference>
<comment type="caution">
    <text evidence="11">Lacks conserved residue(s) required for the propagation of feature annotation.</text>
</comment>
<evidence type="ECO:0000256" key="2">
    <source>
        <dbReference type="ARBA" id="ARBA00004791"/>
    </source>
</evidence>
<accession>A0A941ENN4</accession>
<dbReference type="InterPro" id="IPR036393">
    <property type="entry name" value="AceGlu_kinase-like_sf"/>
</dbReference>
<feature type="binding site" evidence="11">
    <location>
        <position position="62"/>
    </location>
    <ligand>
        <name>ATP</name>
        <dbReference type="ChEBI" id="CHEBI:30616"/>
    </ligand>
</feature>
<evidence type="ECO:0000256" key="5">
    <source>
        <dbReference type="ARBA" id="ARBA00022679"/>
    </source>
</evidence>
<evidence type="ECO:0000256" key="11">
    <source>
        <dbReference type="HAMAP-Rule" id="MF_01220"/>
    </source>
</evidence>
<comment type="catalytic activity">
    <reaction evidence="10 11">
        <text>UMP + ATP = UDP + ADP</text>
        <dbReference type="Rhea" id="RHEA:24400"/>
        <dbReference type="ChEBI" id="CHEBI:30616"/>
        <dbReference type="ChEBI" id="CHEBI:57865"/>
        <dbReference type="ChEBI" id="CHEBI:58223"/>
        <dbReference type="ChEBI" id="CHEBI:456216"/>
        <dbReference type="EC" id="2.7.4.22"/>
    </reaction>
</comment>
<feature type="binding site" evidence="11">
    <location>
        <begin position="15"/>
        <end position="18"/>
    </location>
    <ligand>
        <name>ATP</name>
        <dbReference type="ChEBI" id="CHEBI:30616"/>
    </ligand>
</feature>
<dbReference type="NCBIfam" id="TIGR02075">
    <property type="entry name" value="pyrH_bact"/>
    <property type="match status" value="1"/>
</dbReference>
<feature type="binding site" evidence="11">
    <location>
        <begin position="138"/>
        <end position="145"/>
    </location>
    <ligand>
        <name>UMP</name>
        <dbReference type="ChEBI" id="CHEBI:57865"/>
    </ligand>
</feature>
<keyword evidence="9 11" id="KW-0665">Pyrimidine biosynthesis</keyword>
<comment type="caution">
    <text evidence="13">The sequence shown here is derived from an EMBL/GenBank/DDBJ whole genome shotgun (WGS) entry which is preliminary data.</text>
</comment>
<dbReference type="InterPro" id="IPR011817">
    <property type="entry name" value="Uridylate_kinase"/>
</dbReference>
<comment type="similarity">
    <text evidence="3 11">Belongs to the UMP kinase family.</text>
</comment>
<evidence type="ECO:0000313" key="13">
    <source>
        <dbReference type="EMBL" id="MBR7833718.1"/>
    </source>
</evidence>
<evidence type="ECO:0000256" key="10">
    <source>
        <dbReference type="ARBA" id="ARBA00047767"/>
    </source>
</evidence>
<keyword evidence="8 11" id="KW-0067">ATP-binding</keyword>
<evidence type="ECO:0000256" key="4">
    <source>
        <dbReference type="ARBA" id="ARBA00022490"/>
    </source>
</evidence>
<dbReference type="FunFam" id="3.40.1160.10:FF:000001">
    <property type="entry name" value="Uridylate kinase"/>
    <property type="match status" value="1"/>
</dbReference>
<evidence type="ECO:0000313" key="14">
    <source>
        <dbReference type="Proteomes" id="UP000675781"/>
    </source>
</evidence>
<comment type="subcellular location">
    <subcellularLocation>
        <location evidence="1 11">Cytoplasm</location>
    </subcellularLocation>
</comment>
<protein>
    <recommendedName>
        <fullName evidence="11">Uridylate kinase</fullName>
        <shortName evidence="11">UK</shortName>
        <ecNumber evidence="11">2.7.4.22</ecNumber>
    </recommendedName>
    <alternativeName>
        <fullName evidence="11">Uridine monophosphate kinase</fullName>
        <shortName evidence="11">UMP kinase</shortName>
        <shortName evidence="11">UMPK</shortName>
    </alternativeName>
</protein>
<organism evidence="13 14">
    <name type="scientific">Actinospica durhamensis</name>
    <dbReference type="NCBI Taxonomy" id="1508375"/>
    <lineage>
        <taxon>Bacteria</taxon>
        <taxon>Bacillati</taxon>
        <taxon>Actinomycetota</taxon>
        <taxon>Actinomycetes</taxon>
        <taxon>Catenulisporales</taxon>
        <taxon>Actinospicaceae</taxon>
        <taxon>Actinospica</taxon>
    </lineage>
</organism>
<gene>
    <name evidence="11" type="primary">pyrH</name>
    <name evidence="13" type="ORF">KDL01_10610</name>
</gene>